<keyword evidence="2" id="KW-0812">Transmembrane</keyword>
<feature type="transmembrane region" description="Helical" evidence="2">
    <location>
        <begin position="248"/>
        <end position="278"/>
    </location>
</feature>
<evidence type="ECO:0000256" key="1">
    <source>
        <dbReference type="SAM" id="MobiDB-lite"/>
    </source>
</evidence>
<accession>A0A9X2KJC0</accession>
<comment type="caution">
    <text evidence="3">The sequence shown here is derived from an EMBL/GenBank/DDBJ whole genome shotgun (WGS) entry which is preliminary data.</text>
</comment>
<dbReference type="AlphaFoldDB" id="A0A9X2KJC0"/>
<name>A0A9X2KJC0_9MICC</name>
<keyword evidence="4" id="KW-1185">Reference proteome</keyword>
<keyword evidence="2" id="KW-0472">Membrane</keyword>
<protein>
    <submittedName>
        <fullName evidence="3">Uncharacterized protein</fullName>
    </submittedName>
</protein>
<feature type="compositionally biased region" description="Gly residues" evidence="1">
    <location>
        <begin position="51"/>
        <end position="89"/>
    </location>
</feature>
<feature type="compositionally biased region" description="Low complexity" evidence="1">
    <location>
        <begin position="39"/>
        <end position="50"/>
    </location>
</feature>
<evidence type="ECO:0000256" key="2">
    <source>
        <dbReference type="SAM" id="Phobius"/>
    </source>
</evidence>
<gene>
    <name evidence="3" type="ORF">NBM05_13820</name>
</gene>
<reference evidence="3" key="1">
    <citation type="submission" date="2022-06" db="EMBL/GenBank/DDBJ databases">
        <title>Rothia sp. isolated from sandalwood seedling.</title>
        <authorList>
            <person name="Tuikhar N."/>
            <person name="Kirdat K."/>
            <person name="Thorat V."/>
            <person name="Swetha P."/>
            <person name="Padma S."/>
            <person name="Sundararaj R."/>
            <person name="Yadav A."/>
        </authorList>
    </citation>
    <scope>NUCLEOTIDE SEQUENCE</scope>
    <source>
        <strain evidence="3">AR01</strain>
    </source>
</reference>
<evidence type="ECO:0000313" key="4">
    <source>
        <dbReference type="Proteomes" id="UP001139502"/>
    </source>
</evidence>
<sequence>MTSRPPENTPDEQPHDAAGARSAGEGGGGATPGPPPTTQMPAHEAAPSAGSAGGGAGASGYGASSSGGSGSGGYGSEPGGSGGDHGGYGPGSGGGTGGYAYAGATGPAPAKSGRSKMKRVGGILAIVGGALLVVSVVAAVIMAVTGIGGAVSEAQNSTRVDGSGSVEIQADEQMQVYIRDGAGAPMCNISGPAGASIEEGTPQESSFTSDGTTWTSYTSFTVSESGTYDMVCSGGEVMVGPPVSVSGIATGVGGILIGVFGGGLGFILLVVGLVLFFVGRSRERAARA</sequence>
<dbReference type="RefSeq" id="WP_254168653.1">
    <property type="nucleotide sequence ID" value="NZ_JANAFB010000049.1"/>
</dbReference>
<feature type="transmembrane region" description="Helical" evidence="2">
    <location>
        <begin position="120"/>
        <end position="144"/>
    </location>
</feature>
<organism evidence="3 4">
    <name type="scientific">Rothia santali</name>
    <dbReference type="NCBI Taxonomy" id="2949643"/>
    <lineage>
        <taxon>Bacteria</taxon>
        <taxon>Bacillati</taxon>
        <taxon>Actinomycetota</taxon>
        <taxon>Actinomycetes</taxon>
        <taxon>Micrococcales</taxon>
        <taxon>Micrococcaceae</taxon>
        <taxon>Rothia</taxon>
    </lineage>
</organism>
<dbReference type="Proteomes" id="UP001139502">
    <property type="component" value="Unassembled WGS sequence"/>
</dbReference>
<dbReference type="EMBL" id="JANAFB010000049">
    <property type="protein sequence ID" value="MCP3427058.1"/>
    <property type="molecule type" value="Genomic_DNA"/>
</dbReference>
<keyword evidence="2" id="KW-1133">Transmembrane helix</keyword>
<feature type="region of interest" description="Disordered" evidence="1">
    <location>
        <begin position="1"/>
        <end position="89"/>
    </location>
</feature>
<evidence type="ECO:0000313" key="3">
    <source>
        <dbReference type="EMBL" id="MCP3427058.1"/>
    </source>
</evidence>
<proteinExistence type="predicted"/>